<accession>A0A210QU55</accession>
<comment type="caution">
    <text evidence="1">The sequence shown here is derived from an EMBL/GenBank/DDBJ whole genome shotgun (WGS) entry which is preliminary data.</text>
</comment>
<keyword evidence="2" id="KW-1185">Reference proteome</keyword>
<dbReference type="AlphaFoldDB" id="A0A210QU55"/>
<evidence type="ECO:0000313" key="1">
    <source>
        <dbReference type="EMBL" id="OWF52283.1"/>
    </source>
</evidence>
<name>A0A210QU55_MIZYE</name>
<dbReference type="Proteomes" id="UP000242188">
    <property type="component" value="Unassembled WGS sequence"/>
</dbReference>
<evidence type="ECO:0000313" key="2">
    <source>
        <dbReference type="Proteomes" id="UP000242188"/>
    </source>
</evidence>
<organism evidence="1 2">
    <name type="scientific">Mizuhopecten yessoensis</name>
    <name type="common">Japanese scallop</name>
    <name type="synonym">Patinopecten yessoensis</name>
    <dbReference type="NCBI Taxonomy" id="6573"/>
    <lineage>
        <taxon>Eukaryota</taxon>
        <taxon>Metazoa</taxon>
        <taxon>Spiralia</taxon>
        <taxon>Lophotrochozoa</taxon>
        <taxon>Mollusca</taxon>
        <taxon>Bivalvia</taxon>
        <taxon>Autobranchia</taxon>
        <taxon>Pteriomorphia</taxon>
        <taxon>Pectinida</taxon>
        <taxon>Pectinoidea</taxon>
        <taxon>Pectinidae</taxon>
        <taxon>Mizuhopecten</taxon>
    </lineage>
</organism>
<reference evidence="1 2" key="1">
    <citation type="journal article" date="2017" name="Nat. Ecol. Evol.">
        <title>Scallop genome provides insights into evolution of bilaterian karyotype and development.</title>
        <authorList>
            <person name="Wang S."/>
            <person name="Zhang J."/>
            <person name="Jiao W."/>
            <person name="Li J."/>
            <person name="Xun X."/>
            <person name="Sun Y."/>
            <person name="Guo X."/>
            <person name="Huan P."/>
            <person name="Dong B."/>
            <person name="Zhang L."/>
            <person name="Hu X."/>
            <person name="Sun X."/>
            <person name="Wang J."/>
            <person name="Zhao C."/>
            <person name="Wang Y."/>
            <person name="Wang D."/>
            <person name="Huang X."/>
            <person name="Wang R."/>
            <person name="Lv J."/>
            <person name="Li Y."/>
            <person name="Zhang Z."/>
            <person name="Liu B."/>
            <person name="Lu W."/>
            <person name="Hui Y."/>
            <person name="Liang J."/>
            <person name="Zhou Z."/>
            <person name="Hou R."/>
            <person name="Li X."/>
            <person name="Liu Y."/>
            <person name="Li H."/>
            <person name="Ning X."/>
            <person name="Lin Y."/>
            <person name="Zhao L."/>
            <person name="Xing Q."/>
            <person name="Dou J."/>
            <person name="Li Y."/>
            <person name="Mao J."/>
            <person name="Guo H."/>
            <person name="Dou H."/>
            <person name="Li T."/>
            <person name="Mu C."/>
            <person name="Jiang W."/>
            <person name="Fu Q."/>
            <person name="Fu X."/>
            <person name="Miao Y."/>
            <person name="Liu J."/>
            <person name="Yu Q."/>
            <person name="Li R."/>
            <person name="Liao H."/>
            <person name="Li X."/>
            <person name="Kong Y."/>
            <person name="Jiang Z."/>
            <person name="Chourrout D."/>
            <person name="Li R."/>
            <person name="Bao Z."/>
        </authorList>
    </citation>
    <scope>NUCLEOTIDE SEQUENCE [LARGE SCALE GENOMIC DNA]</scope>
    <source>
        <strain evidence="1 2">PY_sf001</strain>
    </source>
</reference>
<dbReference type="EMBL" id="NEDP02001857">
    <property type="protein sequence ID" value="OWF52283.1"/>
    <property type="molecule type" value="Genomic_DNA"/>
</dbReference>
<proteinExistence type="predicted"/>
<gene>
    <name evidence="1" type="ORF">KP79_PYT04122</name>
</gene>
<sequence>MSMVLGSTTLRLKYLHGDGPEFDSLLKYLMTMVLVGFLYTYCTTCGRSPIQLLTTSERVPWYSASLEKLACHVEPVHGYAQRVVHFFTASEIEKVCPTHLDVACQIGNDALCTLFSKLLTLLVVHMSWIGNTLTKKWSSMVSKAQEWKNRRPLCGYCGTAPCQVLRRSKWHPSGPRERDEANFSERSNAMMLFNCGLEVSTILTKELPQDELYWTRRSCQKFEEEQLSLFPLCIQRQIDLWYPVPR</sequence>
<protein>
    <submittedName>
        <fullName evidence="1">Uncharacterized protein</fullName>
    </submittedName>
</protein>